<dbReference type="RefSeq" id="WP_279627610.1">
    <property type="nucleotide sequence ID" value="NZ_CP018058.1"/>
</dbReference>
<keyword evidence="3" id="KW-1185">Reference proteome</keyword>
<evidence type="ECO:0000313" key="3">
    <source>
        <dbReference type="Proteomes" id="UP000198378"/>
    </source>
</evidence>
<sequence length="50" mass="5610">MKKEDIFSHSEPIGVHVNQTTGEETVTSSFRIHYSKTGIHIVPTIKKGDE</sequence>
<organism evidence="2 3">
    <name type="scientific">Geobacillus thermocatenulatus</name>
    <dbReference type="NCBI Taxonomy" id="33938"/>
    <lineage>
        <taxon>Bacteria</taxon>
        <taxon>Bacillati</taxon>
        <taxon>Bacillota</taxon>
        <taxon>Bacilli</taxon>
        <taxon>Bacillales</taxon>
        <taxon>Anoxybacillaceae</taxon>
        <taxon>Geobacillus</taxon>
        <taxon>Geobacillus thermoleovorans group</taxon>
    </lineage>
</organism>
<dbReference type="InterPro" id="IPR029100">
    <property type="entry name" value="Ntox50"/>
</dbReference>
<name>A0AA91TDB8_9BACL</name>
<dbReference type="Pfam" id="PF15542">
    <property type="entry name" value="Ntox50"/>
    <property type="match status" value="1"/>
</dbReference>
<protein>
    <recommendedName>
        <fullName evidence="1">Bacterial toxin 50 domain-containing protein</fullName>
    </recommendedName>
</protein>
<dbReference type="EMBL" id="NEWK01000002">
    <property type="protein sequence ID" value="OXB86738.1"/>
    <property type="molecule type" value="Genomic_DNA"/>
</dbReference>
<proteinExistence type="predicted"/>
<dbReference type="Proteomes" id="UP000198378">
    <property type="component" value="Unassembled WGS sequence"/>
</dbReference>
<reference evidence="2 3" key="1">
    <citation type="submission" date="2017-05" db="EMBL/GenBank/DDBJ databases">
        <title>The genome sequence of Geobacillus thermocatenulatus DSM 730.</title>
        <authorList>
            <person name="Ramaloko W.T."/>
            <person name="Koen N."/>
            <person name="Polliack S."/>
            <person name="Aliyu H."/>
            <person name="Lebre P."/>
            <person name="Mohr T."/>
            <person name="Oswald F."/>
            <person name="Zwick M."/>
            <person name="Neumann A."/>
            <person name="Syldatk C."/>
            <person name="Cowan D."/>
            <person name="De Maayer P."/>
        </authorList>
    </citation>
    <scope>NUCLEOTIDE SEQUENCE [LARGE SCALE GENOMIC DNA]</scope>
    <source>
        <strain evidence="2 3">BGSC 93A1</strain>
    </source>
</reference>
<feature type="domain" description="Bacterial toxin 50" evidence="1">
    <location>
        <begin position="7"/>
        <end position="43"/>
    </location>
</feature>
<evidence type="ECO:0000259" key="1">
    <source>
        <dbReference type="Pfam" id="PF15542"/>
    </source>
</evidence>
<accession>A0AA91TDB8</accession>
<evidence type="ECO:0000313" key="2">
    <source>
        <dbReference type="EMBL" id="OXB86738.1"/>
    </source>
</evidence>
<comment type="caution">
    <text evidence="2">The sequence shown here is derived from an EMBL/GenBank/DDBJ whole genome shotgun (WGS) entry which is preliminary data.</text>
</comment>
<dbReference type="AlphaFoldDB" id="A0AA91TDB8"/>
<gene>
    <name evidence="2" type="ORF">B9L19_14680</name>
</gene>